<dbReference type="Proteomes" id="UP000224460">
    <property type="component" value="Unassembled WGS sequence"/>
</dbReference>
<protein>
    <submittedName>
        <fullName evidence="1">Uncharacterized protein</fullName>
    </submittedName>
</protein>
<evidence type="ECO:0000313" key="1">
    <source>
        <dbReference type="EMBL" id="PHV72311.1"/>
    </source>
</evidence>
<organism evidence="1 2">
    <name type="scientific">Sporanaerobium hydrogeniformans</name>
    <dbReference type="NCBI Taxonomy" id="3072179"/>
    <lineage>
        <taxon>Bacteria</taxon>
        <taxon>Bacillati</taxon>
        <taxon>Bacillota</taxon>
        <taxon>Clostridia</taxon>
        <taxon>Lachnospirales</taxon>
        <taxon>Lachnospiraceae</taxon>
        <taxon>Sporanaerobium</taxon>
    </lineage>
</organism>
<accession>A0AC61DIF4</accession>
<dbReference type="EMBL" id="PEDL01000001">
    <property type="protein sequence ID" value="PHV72311.1"/>
    <property type="molecule type" value="Genomic_DNA"/>
</dbReference>
<comment type="caution">
    <text evidence="1">The sequence shown here is derived from an EMBL/GenBank/DDBJ whole genome shotgun (WGS) entry which is preliminary data.</text>
</comment>
<sequence length="371" mass="42002">MSVKKRKKGYRLGVYFLIWSFLCSLGAPVYASSINVEVGEFITLGRINKEPLWWVVVHKEKDVATLMCFSTITQMACNKDGKEAAKWEGSQLKKYLNETFYKNNFTADERALLVKYNADDEDLVYIPSLTELGLDKDTFVKKIDSTGKNIIKTNKVSYKGTAFQKVDFSLFKEDQEQGLDFALRNSDNTLSRLINVKYKDKVSLSYTSGTMKSSIRPVIKINTQLTNDNLLFTKKEIELPKKDGTKKVKLNELKYNISKVYINSVPLDLGEATPQILEGTTYVPLKLVSEKLGAKIEMNFINQAITVTKNQTVIMVNIGSKAATINGKWMDLQAPIIIFDEVIYVPLRFIVEELGGTVNYKNGTIEIRSDK</sequence>
<keyword evidence="2" id="KW-1185">Reference proteome</keyword>
<reference evidence="1" key="1">
    <citation type="submission" date="2017-10" db="EMBL/GenBank/DDBJ databases">
        <title>Genome sequence of cellulolytic Lachnospiraceae bacterium XHS1971 isolated from hotspring sediment.</title>
        <authorList>
            <person name="Vasudevan G."/>
            <person name="Joshi A.J."/>
            <person name="Hivarkar S."/>
            <person name="Lanjekar V.B."/>
            <person name="Dhakephalkar P.K."/>
            <person name="Dagar S."/>
        </authorList>
    </citation>
    <scope>NUCLEOTIDE SEQUENCE</scope>
    <source>
        <strain evidence="1">XHS1971</strain>
    </source>
</reference>
<evidence type="ECO:0000313" key="2">
    <source>
        <dbReference type="Proteomes" id="UP000224460"/>
    </source>
</evidence>
<proteinExistence type="predicted"/>
<gene>
    <name evidence="1" type="ORF">CS063_02210</name>
</gene>
<name>A0AC61DIF4_9FIRM</name>